<organism evidence="5 6">
    <name type="scientific">Ciona savignyi</name>
    <name type="common">Pacific transparent sea squirt</name>
    <dbReference type="NCBI Taxonomy" id="51511"/>
    <lineage>
        <taxon>Eukaryota</taxon>
        <taxon>Metazoa</taxon>
        <taxon>Chordata</taxon>
        <taxon>Tunicata</taxon>
        <taxon>Ascidiacea</taxon>
        <taxon>Phlebobranchia</taxon>
        <taxon>Cionidae</taxon>
        <taxon>Ciona</taxon>
    </lineage>
</organism>
<evidence type="ECO:0000256" key="1">
    <source>
        <dbReference type="ARBA" id="ARBA00022676"/>
    </source>
</evidence>
<dbReference type="PROSITE" id="PS51659">
    <property type="entry name" value="GT23"/>
    <property type="match status" value="1"/>
</dbReference>
<sequence>MVVFAYFTGISARLWNFHPKARERVIPYQESQQENTTISNYFNDDNLLIRLMQNSKMLEELLFYYLKNPEKKHQERGLFKQLGLQLQQVMHSDIKKLYSTAFREKQQELEKLNALAFSFISNNQNPSNCSSAKKLFCNVKYHCGLGCMMHHYSLCFFIALGTNRVMIWDLNQVTKYPGMHDAIKSPSYCKSSNEELASAPEWRTPGNRTYTVGRTNRQSYWLQKLGFCAKHSSQSISTTYQARSSRPI</sequence>
<dbReference type="InterPro" id="IPR045573">
    <property type="entry name" value="Fut8_N_cat"/>
</dbReference>
<dbReference type="eggNOG" id="KOG3705">
    <property type="taxonomic scope" value="Eukaryota"/>
</dbReference>
<dbReference type="Ensembl" id="ENSCSAVT00000005472.1">
    <property type="protein sequence ID" value="ENSCSAVP00000005400.1"/>
    <property type="gene ID" value="ENSCSAVG00000003230.1"/>
</dbReference>
<dbReference type="GeneTree" id="ENSGT00530000063737"/>
<dbReference type="STRING" id="51511.ENSCSAVP00000005400"/>
<evidence type="ECO:0000313" key="6">
    <source>
        <dbReference type="Proteomes" id="UP000007875"/>
    </source>
</evidence>
<accession>H2YJA1</accession>
<evidence type="ECO:0000313" key="5">
    <source>
        <dbReference type="Ensembl" id="ENSCSAVP00000005400.1"/>
    </source>
</evidence>
<dbReference type="Proteomes" id="UP000007875">
    <property type="component" value="Unassembled WGS sequence"/>
</dbReference>
<protein>
    <recommendedName>
        <fullName evidence="4">GT23 domain-containing protein</fullName>
    </recommendedName>
</protein>
<evidence type="ECO:0000256" key="2">
    <source>
        <dbReference type="ARBA" id="ARBA00022679"/>
    </source>
</evidence>
<dbReference type="GO" id="GO:0006487">
    <property type="term" value="P:protein N-linked glycosylation"/>
    <property type="evidence" value="ECO:0007669"/>
    <property type="project" value="TreeGrafter"/>
</dbReference>
<proteinExistence type="inferred from homology"/>
<reference evidence="5" key="3">
    <citation type="submission" date="2025-09" db="UniProtKB">
        <authorList>
            <consortium name="Ensembl"/>
        </authorList>
    </citation>
    <scope>IDENTIFICATION</scope>
</reference>
<dbReference type="PANTHER" id="PTHR13132:SF29">
    <property type="entry name" value="ALPHA-(1,6)-FUCOSYLTRANSFERASE"/>
    <property type="match status" value="1"/>
</dbReference>
<reference evidence="6" key="1">
    <citation type="submission" date="2003-08" db="EMBL/GenBank/DDBJ databases">
        <authorList>
            <person name="Birren B."/>
            <person name="Nusbaum C."/>
            <person name="Abebe A."/>
            <person name="Abouelleil A."/>
            <person name="Adekoya E."/>
            <person name="Ait-zahra M."/>
            <person name="Allen N."/>
            <person name="Allen T."/>
            <person name="An P."/>
            <person name="Anderson M."/>
            <person name="Anderson S."/>
            <person name="Arachchi H."/>
            <person name="Armbruster J."/>
            <person name="Bachantsang P."/>
            <person name="Baldwin J."/>
            <person name="Barry A."/>
            <person name="Bayul T."/>
            <person name="Blitshsteyn B."/>
            <person name="Bloom T."/>
            <person name="Blye J."/>
            <person name="Boguslavskiy L."/>
            <person name="Borowsky M."/>
            <person name="Boukhgalter B."/>
            <person name="Brunache A."/>
            <person name="Butler J."/>
            <person name="Calixte N."/>
            <person name="Calvo S."/>
            <person name="Camarata J."/>
            <person name="Campo K."/>
            <person name="Chang J."/>
            <person name="Cheshatsang Y."/>
            <person name="Citroen M."/>
            <person name="Collymore A."/>
            <person name="Considine T."/>
            <person name="Cook A."/>
            <person name="Cooke P."/>
            <person name="Corum B."/>
            <person name="Cuomo C."/>
            <person name="David R."/>
            <person name="Dawoe T."/>
            <person name="Degray S."/>
            <person name="Dodge S."/>
            <person name="Dooley K."/>
            <person name="Dorje P."/>
            <person name="Dorjee K."/>
            <person name="Dorris L."/>
            <person name="Duffey N."/>
            <person name="Dupes A."/>
            <person name="Elkins T."/>
            <person name="Engels R."/>
            <person name="Erickson J."/>
            <person name="Farina A."/>
            <person name="Faro S."/>
            <person name="Ferreira P."/>
            <person name="Fischer H."/>
            <person name="Fitzgerald M."/>
            <person name="Foley K."/>
            <person name="Gage D."/>
            <person name="Galagan J."/>
            <person name="Gearin G."/>
            <person name="Gnerre S."/>
            <person name="Gnirke A."/>
            <person name="Goyette A."/>
            <person name="Graham J."/>
            <person name="Grandbois E."/>
            <person name="Gyaltsen K."/>
            <person name="Hafez N."/>
            <person name="Hagopian D."/>
            <person name="Hagos B."/>
            <person name="Hall J."/>
            <person name="Hatcher B."/>
            <person name="Heller A."/>
            <person name="Higgins H."/>
            <person name="Honan T."/>
            <person name="Horn A."/>
            <person name="Houde N."/>
            <person name="Hughes L."/>
            <person name="Hulme W."/>
            <person name="Husby E."/>
            <person name="Iliev I."/>
            <person name="Jaffe D."/>
            <person name="Jones C."/>
            <person name="Kamal M."/>
            <person name="Kamat A."/>
            <person name="Kamvysselis M."/>
            <person name="Karlsson E."/>
            <person name="Kells C."/>
            <person name="Kieu A."/>
            <person name="Kisner P."/>
            <person name="Kodira C."/>
            <person name="Kulbokas E."/>
            <person name="Labutti K."/>
            <person name="Lama D."/>
            <person name="Landers T."/>
            <person name="Leger J."/>
            <person name="Levine S."/>
            <person name="Lewis D."/>
            <person name="Lewis T."/>
            <person name="Lindblad-toh K."/>
            <person name="Liu X."/>
            <person name="Lokyitsang T."/>
            <person name="Lokyitsang Y."/>
            <person name="Lucien O."/>
            <person name="Lui A."/>
            <person name="Ma L.J."/>
            <person name="Mabbitt R."/>
            <person name="Macdonald J."/>
            <person name="Maclean C."/>
            <person name="Major J."/>
            <person name="Manning J."/>
            <person name="Marabella R."/>
            <person name="Maru K."/>
            <person name="Matthews C."/>
            <person name="Mauceli E."/>
            <person name="Mccarthy M."/>
            <person name="Mcdonough S."/>
            <person name="Mcghee T."/>
            <person name="Meldrim J."/>
            <person name="Meneus L."/>
            <person name="Mesirov J."/>
            <person name="Mihalev A."/>
            <person name="Mihova T."/>
            <person name="Mikkelsen T."/>
            <person name="Mlenga V."/>
            <person name="Moru K."/>
            <person name="Mozes J."/>
            <person name="Mulrain L."/>
            <person name="Munson G."/>
            <person name="Naylor J."/>
            <person name="Newes C."/>
            <person name="Nguyen C."/>
            <person name="Nguyen N."/>
            <person name="Nguyen T."/>
            <person name="Nicol R."/>
            <person name="Nielsen C."/>
            <person name="Nizzari M."/>
            <person name="Norbu C."/>
            <person name="Norbu N."/>
            <person name="O'donnell P."/>
            <person name="Okoawo O."/>
            <person name="O'leary S."/>
            <person name="Omotosho B."/>
            <person name="O'neill K."/>
            <person name="Osman S."/>
            <person name="Parker S."/>
            <person name="Perrin D."/>
            <person name="Phunkhang P."/>
            <person name="Piqani B."/>
            <person name="Purcell S."/>
            <person name="Rachupka T."/>
            <person name="Ramasamy U."/>
            <person name="Rameau R."/>
            <person name="Ray V."/>
            <person name="Raymond C."/>
            <person name="Retta R."/>
            <person name="Richardson S."/>
            <person name="Rise C."/>
            <person name="Rodriguez J."/>
            <person name="Rogers J."/>
            <person name="Rogov P."/>
            <person name="Rutman M."/>
            <person name="Schupbach R."/>
            <person name="Seaman C."/>
            <person name="Settipalli S."/>
            <person name="Sharpe T."/>
            <person name="Sheridan J."/>
            <person name="Sherpa N."/>
            <person name="Shi J."/>
            <person name="Smirnov S."/>
            <person name="Smith C."/>
            <person name="Sougnez C."/>
            <person name="Spencer B."/>
            <person name="Stalker J."/>
            <person name="Stange-thomann N."/>
            <person name="Stavropoulos S."/>
            <person name="Stetson K."/>
            <person name="Stone C."/>
            <person name="Stone S."/>
            <person name="Stubbs M."/>
            <person name="Talamas J."/>
            <person name="Tchuinga P."/>
            <person name="Tenzing P."/>
            <person name="Tesfaye S."/>
            <person name="Theodore J."/>
            <person name="Thoulutsang Y."/>
            <person name="Topham K."/>
            <person name="Towey S."/>
            <person name="Tsamla T."/>
            <person name="Tsomo N."/>
            <person name="Vallee D."/>
            <person name="Vassiliev H."/>
            <person name="Venkataraman V."/>
            <person name="Vinson J."/>
            <person name="Vo A."/>
            <person name="Wade C."/>
            <person name="Wang S."/>
            <person name="Wangchuk T."/>
            <person name="Wangdi T."/>
            <person name="Whittaker C."/>
            <person name="Wilkinson J."/>
            <person name="Wu Y."/>
            <person name="Wyman D."/>
            <person name="Yadav S."/>
            <person name="Yang S."/>
            <person name="Yang X."/>
            <person name="Yeager S."/>
            <person name="Yee E."/>
            <person name="Young G."/>
            <person name="Zainoun J."/>
            <person name="Zembeck L."/>
            <person name="Zimmer A."/>
            <person name="Zody M."/>
            <person name="Lander E."/>
        </authorList>
    </citation>
    <scope>NUCLEOTIDE SEQUENCE [LARGE SCALE GENOMIC DNA]</scope>
</reference>
<keyword evidence="6" id="KW-1185">Reference proteome</keyword>
<evidence type="ECO:0000256" key="3">
    <source>
        <dbReference type="PROSITE-ProRule" id="PRU00992"/>
    </source>
</evidence>
<dbReference type="Pfam" id="PF19745">
    <property type="entry name" value="FUT8_N_cat"/>
    <property type="match status" value="1"/>
</dbReference>
<reference evidence="5" key="2">
    <citation type="submission" date="2025-08" db="UniProtKB">
        <authorList>
            <consortium name="Ensembl"/>
        </authorList>
    </citation>
    <scope>IDENTIFICATION</scope>
</reference>
<dbReference type="InParanoid" id="H2YJA1"/>
<keyword evidence="2 3" id="KW-0808">Transferase</keyword>
<dbReference type="InterPro" id="IPR027350">
    <property type="entry name" value="GT23_dom"/>
</dbReference>
<feature type="domain" description="GT23" evidence="4">
    <location>
        <begin position="131"/>
        <end position="248"/>
    </location>
</feature>
<dbReference type="HOGENOM" id="CLU_1122242_0_0_1"/>
<comment type="caution">
    <text evidence="3">Lacks conserved residue(s) required for the propagation of feature annotation.</text>
</comment>
<evidence type="ECO:0000259" key="4">
    <source>
        <dbReference type="PROSITE" id="PS51659"/>
    </source>
</evidence>
<dbReference type="GO" id="GO:0046921">
    <property type="term" value="F:alpha-(1-&gt;6)-fucosyltransferase activity"/>
    <property type="evidence" value="ECO:0007669"/>
    <property type="project" value="TreeGrafter"/>
</dbReference>
<comment type="similarity">
    <text evidence="3">Belongs to the glycosyltransferase 23 family.</text>
</comment>
<keyword evidence="1 3" id="KW-0328">Glycosyltransferase</keyword>
<dbReference type="AlphaFoldDB" id="H2YJA1"/>
<dbReference type="PANTHER" id="PTHR13132">
    <property type="entry name" value="ALPHA- 1,6 -FUCOSYLTRANSFERASE"/>
    <property type="match status" value="1"/>
</dbReference>
<name>H2YJA1_CIOSA</name>